<dbReference type="Proteomes" id="UP000821845">
    <property type="component" value="Chromosome 1"/>
</dbReference>
<organism evidence="1 2">
    <name type="scientific">Hyalomma asiaticum</name>
    <name type="common">Tick</name>
    <dbReference type="NCBI Taxonomy" id="266040"/>
    <lineage>
        <taxon>Eukaryota</taxon>
        <taxon>Metazoa</taxon>
        <taxon>Ecdysozoa</taxon>
        <taxon>Arthropoda</taxon>
        <taxon>Chelicerata</taxon>
        <taxon>Arachnida</taxon>
        <taxon>Acari</taxon>
        <taxon>Parasitiformes</taxon>
        <taxon>Ixodida</taxon>
        <taxon>Ixodoidea</taxon>
        <taxon>Ixodidae</taxon>
        <taxon>Hyalomminae</taxon>
        <taxon>Hyalomma</taxon>
    </lineage>
</organism>
<evidence type="ECO:0000313" key="1">
    <source>
        <dbReference type="EMBL" id="KAH6946371.1"/>
    </source>
</evidence>
<accession>A0ACB7TJV4</accession>
<proteinExistence type="predicted"/>
<name>A0ACB7TJV4_HYAAI</name>
<protein>
    <submittedName>
        <fullName evidence="1">Uncharacterized protein</fullName>
    </submittedName>
</protein>
<evidence type="ECO:0000313" key="2">
    <source>
        <dbReference type="Proteomes" id="UP000821845"/>
    </source>
</evidence>
<keyword evidence="2" id="KW-1185">Reference proteome</keyword>
<sequence>MRNETPEVIEQAPRVGLSKAKRKAPLPKEECESEASDGDAQQRKMLEELLRISRENQESIKLLVQRVTVLEEKAAIRAKSKVRGQSKTPNYTEGAPGAEQNMTM</sequence>
<dbReference type="EMBL" id="CM023481">
    <property type="protein sequence ID" value="KAH6946371.1"/>
    <property type="molecule type" value="Genomic_DNA"/>
</dbReference>
<gene>
    <name evidence="1" type="ORF">HPB50_013195</name>
</gene>
<reference evidence="1" key="1">
    <citation type="submission" date="2020-05" db="EMBL/GenBank/DDBJ databases">
        <title>Large-scale comparative analyses of tick genomes elucidate their genetic diversity and vector capacities.</title>
        <authorList>
            <person name="Jia N."/>
            <person name="Wang J."/>
            <person name="Shi W."/>
            <person name="Du L."/>
            <person name="Sun Y."/>
            <person name="Zhan W."/>
            <person name="Jiang J."/>
            <person name="Wang Q."/>
            <person name="Zhang B."/>
            <person name="Ji P."/>
            <person name="Sakyi L.B."/>
            <person name="Cui X."/>
            <person name="Yuan T."/>
            <person name="Jiang B."/>
            <person name="Yang W."/>
            <person name="Lam T.T.-Y."/>
            <person name="Chang Q."/>
            <person name="Ding S."/>
            <person name="Wang X."/>
            <person name="Zhu J."/>
            <person name="Ruan X."/>
            <person name="Zhao L."/>
            <person name="Wei J."/>
            <person name="Que T."/>
            <person name="Du C."/>
            <person name="Cheng J."/>
            <person name="Dai P."/>
            <person name="Han X."/>
            <person name="Huang E."/>
            <person name="Gao Y."/>
            <person name="Liu J."/>
            <person name="Shao H."/>
            <person name="Ye R."/>
            <person name="Li L."/>
            <person name="Wei W."/>
            <person name="Wang X."/>
            <person name="Wang C."/>
            <person name="Yang T."/>
            <person name="Huo Q."/>
            <person name="Li W."/>
            <person name="Guo W."/>
            <person name="Chen H."/>
            <person name="Zhou L."/>
            <person name="Ni X."/>
            <person name="Tian J."/>
            <person name="Zhou Y."/>
            <person name="Sheng Y."/>
            <person name="Liu T."/>
            <person name="Pan Y."/>
            <person name="Xia L."/>
            <person name="Li J."/>
            <person name="Zhao F."/>
            <person name="Cao W."/>
        </authorList>
    </citation>
    <scope>NUCLEOTIDE SEQUENCE</scope>
    <source>
        <strain evidence="1">Hyas-2018</strain>
    </source>
</reference>
<comment type="caution">
    <text evidence="1">The sequence shown here is derived from an EMBL/GenBank/DDBJ whole genome shotgun (WGS) entry which is preliminary data.</text>
</comment>